<evidence type="ECO:0000256" key="1">
    <source>
        <dbReference type="SAM" id="MobiDB-lite"/>
    </source>
</evidence>
<keyword evidence="3" id="KW-1185">Reference proteome</keyword>
<feature type="compositionally biased region" description="Basic and acidic residues" evidence="1">
    <location>
        <begin position="1"/>
        <end position="11"/>
    </location>
</feature>
<feature type="compositionally biased region" description="Polar residues" evidence="1">
    <location>
        <begin position="66"/>
        <end position="79"/>
    </location>
</feature>
<gene>
    <name evidence="2" type="ORF">PECUL_23A020617</name>
</gene>
<protein>
    <submittedName>
        <fullName evidence="2">Uncharacterized protein</fullName>
    </submittedName>
</protein>
<dbReference type="EMBL" id="OW240917">
    <property type="protein sequence ID" value="CAH2303075.1"/>
    <property type="molecule type" value="Genomic_DNA"/>
</dbReference>
<dbReference type="Proteomes" id="UP001295444">
    <property type="component" value="Chromosome 06"/>
</dbReference>
<reference evidence="2" key="1">
    <citation type="submission" date="2022-03" db="EMBL/GenBank/DDBJ databases">
        <authorList>
            <person name="Alioto T."/>
            <person name="Alioto T."/>
            <person name="Gomez Garrido J."/>
        </authorList>
    </citation>
    <scope>NUCLEOTIDE SEQUENCE</scope>
</reference>
<accession>A0AAD1SL39</accession>
<proteinExistence type="predicted"/>
<name>A0AAD1SL39_PELCU</name>
<sequence length="121" mass="13372">MEERRLKTKMEKKSKKPKAVESTSQKDQGIEIDLSRSKEVSSGSKSNPRDRIDFVSSSKMRAEEGSGSSEKATKLSSATKRPAPATDGKSEAYKSIFSSHSSAKRSNDESCNWIAQSTFYI</sequence>
<dbReference type="AlphaFoldDB" id="A0AAD1SL39"/>
<evidence type="ECO:0000313" key="3">
    <source>
        <dbReference type="Proteomes" id="UP001295444"/>
    </source>
</evidence>
<organism evidence="2 3">
    <name type="scientific">Pelobates cultripes</name>
    <name type="common">Western spadefoot toad</name>
    <dbReference type="NCBI Taxonomy" id="61616"/>
    <lineage>
        <taxon>Eukaryota</taxon>
        <taxon>Metazoa</taxon>
        <taxon>Chordata</taxon>
        <taxon>Craniata</taxon>
        <taxon>Vertebrata</taxon>
        <taxon>Euteleostomi</taxon>
        <taxon>Amphibia</taxon>
        <taxon>Batrachia</taxon>
        <taxon>Anura</taxon>
        <taxon>Pelobatoidea</taxon>
        <taxon>Pelobatidae</taxon>
        <taxon>Pelobates</taxon>
    </lineage>
</organism>
<feature type="region of interest" description="Disordered" evidence="1">
    <location>
        <begin position="1"/>
        <end position="109"/>
    </location>
</feature>
<evidence type="ECO:0000313" key="2">
    <source>
        <dbReference type="EMBL" id="CAH2303075.1"/>
    </source>
</evidence>